<reference evidence="1" key="1">
    <citation type="journal article" date="2007" name="Science">
        <title>The Fusarium graminearum genome reveals a link between localized polymorphism and pathogen specialization.</title>
        <authorList>
            <person name="Cuomo C.A."/>
            <person name="Gueldener U."/>
            <person name="Xu J.-R."/>
            <person name="Trail F."/>
            <person name="Turgeon B.G."/>
            <person name="Di Pietro A."/>
            <person name="Walton J.D."/>
            <person name="Ma L.-J."/>
            <person name="Baker S.E."/>
            <person name="Rep M."/>
            <person name="Adam G."/>
            <person name="Antoniw J."/>
            <person name="Baldwin T."/>
            <person name="Calvo S.E."/>
            <person name="Chang Y.-L."/>
            <person name="DeCaprio D."/>
            <person name="Gale L.R."/>
            <person name="Gnerre S."/>
            <person name="Goswami R.S."/>
            <person name="Hammond-Kosack K."/>
            <person name="Harris L.J."/>
            <person name="Hilburn K."/>
            <person name="Kennell J.C."/>
            <person name="Kroken S."/>
            <person name="Magnuson J.K."/>
            <person name="Mannhaupt G."/>
            <person name="Mauceli E.W."/>
            <person name="Mewes H.-W."/>
            <person name="Mitterbauer R."/>
            <person name="Muehlbauer G."/>
            <person name="Muensterkoetter M."/>
            <person name="Nelson D."/>
            <person name="O'Donnell K."/>
            <person name="Ouellet T."/>
            <person name="Qi W."/>
            <person name="Quesneville H."/>
            <person name="Roncero M.I.G."/>
            <person name="Seong K.-Y."/>
            <person name="Tetko I.V."/>
            <person name="Urban M."/>
            <person name="Waalwijk C."/>
            <person name="Ward T.J."/>
            <person name="Yao J."/>
            <person name="Birren B.W."/>
            <person name="Kistler H.C."/>
        </authorList>
    </citation>
    <scope>NUCLEOTIDE SEQUENCE [LARGE SCALE GENOMIC DNA]</scope>
    <source>
        <strain evidence="1">PH-1 / ATCC MYA-4620 / FGSC 9075 / NRRL 31084</strain>
    </source>
</reference>
<name>A0A098DZF6_GIBZE</name>
<dbReference type="EnsemblFungi" id="CEF86248">
    <property type="protein sequence ID" value="CEF86248"/>
    <property type="gene ID" value="FGRRES_15617"/>
</dbReference>
<accession>A0A098DZF6</accession>
<proteinExistence type="predicted"/>
<organism evidence="1">
    <name type="scientific">Gibberella zeae (strain ATCC MYA-4620 / CBS 123657 / FGSC 9075 / NRRL 31084 / PH-1)</name>
    <name type="common">Wheat head blight fungus</name>
    <name type="synonym">Fusarium graminearum</name>
    <dbReference type="NCBI Taxonomy" id="229533"/>
    <lineage>
        <taxon>Eukaryota</taxon>
        <taxon>Fungi</taxon>
        <taxon>Dikarya</taxon>
        <taxon>Ascomycota</taxon>
        <taxon>Pezizomycotina</taxon>
        <taxon>Sordariomycetes</taxon>
        <taxon>Hypocreomycetidae</taxon>
        <taxon>Hypocreales</taxon>
        <taxon>Nectriaceae</taxon>
        <taxon>Fusarium</taxon>
    </lineage>
</organism>
<reference evidence="1" key="2">
    <citation type="journal article" date="2010" name="Nature">
        <title>Comparative genomics reveals mobile pathogenicity chromosomes in Fusarium.</title>
        <authorList>
            <person name="Ma L.J."/>
            <person name="van der Does H.C."/>
            <person name="Borkovich K.A."/>
            <person name="Coleman J.J."/>
            <person name="Daboussi M.J."/>
            <person name="Di Pietro A."/>
            <person name="Dufresne M."/>
            <person name="Freitag M."/>
            <person name="Grabherr M."/>
            <person name="Henrissat B."/>
            <person name="Houterman P.M."/>
            <person name="Kang S."/>
            <person name="Shim W.B."/>
            <person name="Woloshuk C."/>
            <person name="Xie X."/>
            <person name="Xu J.R."/>
            <person name="Antoniw J."/>
            <person name="Baker S.E."/>
            <person name="Bluhm B.H."/>
            <person name="Breakspear A."/>
            <person name="Brown D.W."/>
            <person name="Butchko R.A."/>
            <person name="Chapman S."/>
            <person name="Coulson R."/>
            <person name="Coutinho P.M."/>
            <person name="Danchin E.G."/>
            <person name="Diener A."/>
            <person name="Gale L.R."/>
            <person name="Gardiner D.M."/>
            <person name="Goff S."/>
            <person name="Hammond-Kosack K.E."/>
            <person name="Hilburn K."/>
            <person name="Hua-Van A."/>
            <person name="Jonkers W."/>
            <person name="Kazan K."/>
            <person name="Kodira C.D."/>
            <person name="Koehrsen M."/>
            <person name="Kumar L."/>
            <person name="Lee Y.H."/>
            <person name="Li L."/>
            <person name="Manners J.M."/>
            <person name="Miranda-Saavedra D."/>
            <person name="Mukherjee M."/>
            <person name="Park G."/>
            <person name="Park J."/>
            <person name="Park S.Y."/>
            <person name="Proctor R.H."/>
            <person name="Regev A."/>
            <person name="Ruiz-Roldan M.C."/>
            <person name="Sain D."/>
            <person name="Sakthikumar S."/>
            <person name="Sykes S."/>
            <person name="Schwartz D.C."/>
            <person name="Turgeon B.G."/>
            <person name="Wapinski I."/>
            <person name="Yoder O."/>
            <person name="Young S."/>
            <person name="Zeng Q."/>
            <person name="Zhou S."/>
            <person name="Galagan J."/>
            <person name="Cuomo C.A."/>
            <person name="Kistler H.C."/>
            <person name="Rep M."/>
        </authorList>
    </citation>
    <scope>GENOME REANNOTATION</scope>
    <source>
        <strain evidence="1">PH-1 / ATCC MYA-4620 / FGSC 9075 / NRRL 31084</strain>
    </source>
</reference>
<dbReference type="EMBL" id="HG970334">
    <property type="status" value="NOT_ANNOTATED_CDS"/>
    <property type="molecule type" value="Genomic_DNA"/>
</dbReference>
<evidence type="ECO:0000313" key="1">
    <source>
        <dbReference type="EnsemblFungi" id="CEF86248"/>
    </source>
</evidence>
<accession>A0A0E0SII5</accession>
<sequence>VYKQLSTSTYADGDDPLGNLLVKKLRRHSTYNKRSDERRDAMNKELVRSNLVEQTNKHPQKARPKYTTSTETITMQWKRHFTIAIVNLFNLSLE</sequence>
<protein>
    <submittedName>
        <fullName evidence="1">Uncharacterized protein</fullName>
    </submittedName>
</protein>
<dbReference type="AlphaFoldDB" id="A0A098DZF6"/>
<reference evidence="1" key="3">
    <citation type="submission" date="2017-01" db="UniProtKB">
        <authorList>
            <consortium name="EnsemblFungi"/>
        </authorList>
    </citation>
    <scope>IDENTIFICATION</scope>
    <source>
        <strain evidence="1">PH-1 / ATCC MYA-4620 / FGSC 9075 / NRRL 31084</strain>
    </source>
</reference>